<reference evidence="2" key="1">
    <citation type="submission" date="2015-07" db="EMBL/GenBank/DDBJ databases">
        <title>Adaptation to a free-living lifestyle via gene acquisitions in the diplomonad Trepomonas sp. PC1.</title>
        <authorList>
            <person name="Xu F."/>
            <person name="Jerlstrom-Hultqvist J."/>
            <person name="Kolisko M."/>
            <person name="Simpson A.G.B."/>
            <person name="Roger A.J."/>
            <person name="Svard S.G."/>
            <person name="Andersson J.O."/>
        </authorList>
    </citation>
    <scope>NUCLEOTIDE SEQUENCE</scope>
    <source>
        <strain evidence="2">PC1</strain>
    </source>
</reference>
<proteinExistence type="predicted"/>
<keyword evidence="1" id="KW-1133">Transmembrane helix</keyword>
<keyword evidence="1" id="KW-0472">Membrane</keyword>
<accession>A0A146JY31</accession>
<dbReference type="AlphaFoldDB" id="A0A146JY31"/>
<name>A0A146JY31_9EUKA</name>
<keyword evidence="1" id="KW-0812">Transmembrane</keyword>
<sequence>LNYQSEPLQKLQADLDFSKIKDFKPLQFVGTIDGQGHKIKNLEIKNKDLECITVQGSQQCDINVGIFGRSDYLQIQNIYFENISVQYISNETLEMLTIGILLGQGNIRMINTSMISCIVNLQNFTDVKTLDVGGVVGHTYNLLDITNSIIDLTMVINGTKKTSIVHGGGVAGNAYKASDQMIIYKTNLTINVSSNIQVIFGGISSYVFGGSVEQTTISLNTTLNVSENIVGGFFANQPNSIKILDCRNILGGEGNKELSFGGVFAGIPDNTTQTQWNITDLVSLFALIVPPLTINVINGTKTVPCTNCYGSPLHKTPILYTYTYCNKTESDEFVLDRNVWAIEKATQLPYLIVSASGPYIPFANISVGAVIGISIGAFIVGMGVVWMVYLIKSRKSSYKISNNIYENIDDLS</sequence>
<dbReference type="Gene3D" id="2.160.20.110">
    <property type="match status" value="1"/>
</dbReference>
<protein>
    <submittedName>
        <fullName evidence="2">Uncharacterized protein</fullName>
    </submittedName>
</protein>
<gene>
    <name evidence="2" type="ORF">TPC1_31088</name>
</gene>
<feature type="non-terminal residue" evidence="2">
    <location>
        <position position="1"/>
    </location>
</feature>
<evidence type="ECO:0000256" key="1">
    <source>
        <dbReference type="SAM" id="Phobius"/>
    </source>
</evidence>
<evidence type="ECO:0000313" key="2">
    <source>
        <dbReference type="EMBL" id="JAP89417.1"/>
    </source>
</evidence>
<organism evidence="2">
    <name type="scientific">Trepomonas sp. PC1</name>
    <dbReference type="NCBI Taxonomy" id="1076344"/>
    <lineage>
        <taxon>Eukaryota</taxon>
        <taxon>Metamonada</taxon>
        <taxon>Diplomonadida</taxon>
        <taxon>Hexamitidae</taxon>
        <taxon>Hexamitinae</taxon>
        <taxon>Trepomonas</taxon>
    </lineage>
</organism>
<feature type="transmembrane region" description="Helical" evidence="1">
    <location>
        <begin position="365"/>
        <end position="391"/>
    </location>
</feature>
<dbReference type="EMBL" id="GDID01007189">
    <property type="protein sequence ID" value="JAP89417.1"/>
    <property type="molecule type" value="Transcribed_RNA"/>
</dbReference>